<dbReference type="SUPFAM" id="SSF53756">
    <property type="entry name" value="UDP-Glycosyltransferase/glycogen phosphorylase"/>
    <property type="match status" value="1"/>
</dbReference>
<evidence type="ECO:0000256" key="2">
    <source>
        <dbReference type="RuleBase" id="RU003718"/>
    </source>
</evidence>
<dbReference type="GO" id="GO:0015020">
    <property type="term" value="F:glucuronosyltransferase activity"/>
    <property type="evidence" value="ECO:0007669"/>
    <property type="project" value="UniProtKB-EC"/>
</dbReference>
<dbReference type="EC" id="2.4.1.17" evidence="3"/>
<reference evidence="5" key="1">
    <citation type="submission" date="2017-01" db="EMBL/GenBank/DDBJ databases">
        <title>Comparative genomics of anhydrobiosis in the tardigrade Hypsibius dujardini.</title>
        <authorList>
            <person name="Yoshida Y."/>
            <person name="Koutsovoulos G."/>
            <person name="Laetsch D."/>
            <person name="Stevens L."/>
            <person name="Kumar S."/>
            <person name="Horikawa D."/>
            <person name="Ishino K."/>
            <person name="Komine S."/>
            <person name="Tomita M."/>
            <person name="Blaxter M."/>
            <person name="Arakawa K."/>
        </authorList>
    </citation>
    <scope>NUCLEOTIDE SEQUENCE [LARGE SCALE GENOMIC DNA]</scope>
    <source>
        <strain evidence="5">Z151</strain>
    </source>
</reference>
<dbReference type="FunFam" id="3.40.50.2000:FF:000056">
    <property type="entry name" value="Glycosyltransferase"/>
    <property type="match status" value="1"/>
</dbReference>
<evidence type="ECO:0000313" key="4">
    <source>
        <dbReference type="EMBL" id="OQV20826.1"/>
    </source>
</evidence>
<evidence type="ECO:0000256" key="1">
    <source>
        <dbReference type="ARBA" id="ARBA00022679"/>
    </source>
</evidence>
<proteinExistence type="inferred from homology"/>
<organism evidence="4 5">
    <name type="scientific">Hypsibius exemplaris</name>
    <name type="common">Freshwater tardigrade</name>
    <dbReference type="NCBI Taxonomy" id="2072580"/>
    <lineage>
        <taxon>Eukaryota</taxon>
        <taxon>Metazoa</taxon>
        <taxon>Ecdysozoa</taxon>
        <taxon>Tardigrada</taxon>
        <taxon>Eutardigrada</taxon>
        <taxon>Parachela</taxon>
        <taxon>Hypsibioidea</taxon>
        <taxon>Hypsibiidae</taxon>
        <taxon>Hypsibius</taxon>
    </lineage>
</organism>
<protein>
    <recommendedName>
        <fullName evidence="3">UDP-glucuronosyltransferase</fullName>
        <ecNumber evidence="3">2.4.1.17</ecNumber>
    </recommendedName>
</protein>
<sequence length="440" mass="49205">MSTPMYGHAIPLLELALKLTHFHRITFAVSASTLDRITKDTDITAHGSHGPINFIAVTSDEISDGRLDEPAAHAGQVLQRFEGLFKVVRTFLLDNSNRFAAVIVDSLLGGPASVLYERHIPYYLFNASRAWLTQTILTFDIDEPEDFVKPDGISPSFNRRSEGYKYIDPFLETVKTCFMEHCKTVNFAEGLIINSVREAEEETLMEIARWFPWMKEMKTFCVGPLNPRIKEKQGKKNEEKDDVQKWLDTQDSRSVIYISFGSIAVPKPDEIMAIGEALLQLTSPVVWSLKKEYYVYLPVDIQSELNKEGCKGNFVIVPWAPQKAVLAHPAVKVFISHCGWNSTLEALSYGVPVVCWPMFADQLLNADFLASVGVGKVLQGTGQVSVRLVPSADIASAVNEVTNCKNTYVENALQWKAKIFFGQDEGGSFREELLALTKSL</sequence>
<dbReference type="PANTHER" id="PTHR48049:SF132">
    <property type="entry name" value="GLYCOSYLTRANSFERASE"/>
    <property type="match status" value="1"/>
</dbReference>
<dbReference type="InterPro" id="IPR050481">
    <property type="entry name" value="UDP-glycosyltransf_plant"/>
</dbReference>
<comment type="catalytic activity">
    <reaction evidence="3">
        <text>glucuronate acceptor + UDP-alpha-D-glucuronate = acceptor beta-D-glucuronoside + UDP + H(+)</text>
        <dbReference type="Rhea" id="RHEA:21032"/>
        <dbReference type="ChEBI" id="CHEBI:15378"/>
        <dbReference type="ChEBI" id="CHEBI:58052"/>
        <dbReference type="ChEBI" id="CHEBI:58223"/>
        <dbReference type="ChEBI" id="CHEBI:132367"/>
        <dbReference type="ChEBI" id="CHEBI:132368"/>
        <dbReference type="EC" id="2.4.1.17"/>
    </reaction>
</comment>
<dbReference type="PROSITE" id="PS00375">
    <property type="entry name" value="UDPGT"/>
    <property type="match status" value="1"/>
</dbReference>
<dbReference type="InterPro" id="IPR035595">
    <property type="entry name" value="UDP_glycos_trans_CS"/>
</dbReference>
<comment type="caution">
    <text evidence="4">The sequence shown here is derived from an EMBL/GenBank/DDBJ whole genome shotgun (WGS) entry which is preliminary data.</text>
</comment>
<evidence type="ECO:0000313" key="5">
    <source>
        <dbReference type="Proteomes" id="UP000192578"/>
    </source>
</evidence>
<gene>
    <name evidence="4" type="ORF">BV898_05172</name>
</gene>
<dbReference type="CDD" id="cd03784">
    <property type="entry name" value="GT1_Gtf-like"/>
    <property type="match status" value="1"/>
</dbReference>
<comment type="similarity">
    <text evidence="2">Belongs to the UDP-glycosyltransferase family.</text>
</comment>
<keyword evidence="1 2" id="KW-0808">Transferase</keyword>
<keyword evidence="2" id="KW-0328">Glycosyltransferase</keyword>
<accession>A0A1W0X030</accession>
<dbReference type="Gene3D" id="3.40.50.2000">
    <property type="entry name" value="Glycogen Phosphorylase B"/>
    <property type="match status" value="2"/>
</dbReference>
<dbReference type="GO" id="GO:0035251">
    <property type="term" value="F:UDP-glucosyltransferase activity"/>
    <property type="evidence" value="ECO:0007669"/>
    <property type="project" value="InterPro"/>
</dbReference>
<dbReference type="GO" id="GO:0016020">
    <property type="term" value="C:membrane"/>
    <property type="evidence" value="ECO:0007669"/>
    <property type="project" value="UniProtKB-SubCell"/>
</dbReference>
<keyword evidence="5" id="KW-1185">Reference proteome</keyword>
<dbReference type="Proteomes" id="UP000192578">
    <property type="component" value="Unassembled WGS sequence"/>
</dbReference>
<dbReference type="OrthoDB" id="5835829at2759"/>
<evidence type="ECO:0000256" key="3">
    <source>
        <dbReference type="RuleBase" id="RU362059"/>
    </source>
</evidence>
<dbReference type="AlphaFoldDB" id="A0A1W0X030"/>
<dbReference type="PANTHER" id="PTHR48049">
    <property type="entry name" value="GLYCOSYLTRANSFERASE"/>
    <property type="match status" value="1"/>
</dbReference>
<name>A0A1W0X030_HYPEX</name>
<comment type="subcellular location">
    <subcellularLocation>
        <location evidence="3">Membrane</location>
        <topology evidence="3">Single-pass membrane protein</topology>
    </subcellularLocation>
</comment>
<dbReference type="Pfam" id="PF00201">
    <property type="entry name" value="UDPGT"/>
    <property type="match status" value="1"/>
</dbReference>
<dbReference type="InterPro" id="IPR002213">
    <property type="entry name" value="UDP_glucos_trans"/>
</dbReference>
<dbReference type="EMBL" id="MTYJ01000027">
    <property type="protein sequence ID" value="OQV20826.1"/>
    <property type="molecule type" value="Genomic_DNA"/>
</dbReference>